<accession>A0AC61DBJ0</accession>
<keyword evidence="2" id="KW-1185">Reference proteome</keyword>
<name>A0AC61DBJ0_9FIRM</name>
<evidence type="ECO:0000313" key="1">
    <source>
        <dbReference type="EMBL" id="PHV70121.1"/>
    </source>
</evidence>
<gene>
    <name evidence="1" type="ORF">CS063_12145</name>
</gene>
<sequence length="254" mass="29048">MEWDSANPMTFVGIDNFLRLFKDKTFQIAFMNTIYYVIGTVPITLMASLGLAMVLNSKIKGRNIFRTVFFFPYVASLIAVVVVWNMLFHPDMGPINSMLSFLGVKNLPKWAASVKWAMPTVILFSVWKYMGYYMVMYLAALQGVPKELYEAGDIDGTTKWQRFRYITLPTLTPTTFFVVIMLTIQAFKVFDIIYAMTDGGPGRSTTVLVSYIYAKAFTEFEFGYASAMSIILFAIVLVITIIQFRTEKKWVSYM</sequence>
<protein>
    <submittedName>
        <fullName evidence="1">Sugar ABC transporter permease</fullName>
    </submittedName>
</protein>
<comment type="caution">
    <text evidence="1">The sequence shown here is derived from an EMBL/GenBank/DDBJ whole genome shotgun (WGS) entry which is preliminary data.</text>
</comment>
<reference evidence="1" key="1">
    <citation type="submission" date="2017-10" db="EMBL/GenBank/DDBJ databases">
        <title>Genome sequence of cellulolytic Lachnospiraceae bacterium XHS1971 isolated from hotspring sediment.</title>
        <authorList>
            <person name="Vasudevan G."/>
            <person name="Joshi A.J."/>
            <person name="Hivarkar S."/>
            <person name="Lanjekar V.B."/>
            <person name="Dhakephalkar P.K."/>
            <person name="Dagar S."/>
        </authorList>
    </citation>
    <scope>NUCLEOTIDE SEQUENCE</scope>
    <source>
        <strain evidence="1">XHS1971</strain>
    </source>
</reference>
<proteinExistence type="predicted"/>
<organism evidence="1 2">
    <name type="scientific">Sporanaerobium hydrogeniformans</name>
    <dbReference type="NCBI Taxonomy" id="3072179"/>
    <lineage>
        <taxon>Bacteria</taxon>
        <taxon>Bacillati</taxon>
        <taxon>Bacillota</taxon>
        <taxon>Clostridia</taxon>
        <taxon>Lachnospirales</taxon>
        <taxon>Lachnospiraceae</taxon>
        <taxon>Sporanaerobium</taxon>
    </lineage>
</organism>
<dbReference type="EMBL" id="PEDL01000014">
    <property type="protein sequence ID" value="PHV70121.1"/>
    <property type="molecule type" value="Genomic_DNA"/>
</dbReference>
<evidence type="ECO:0000313" key="2">
    <source>
        <dbReference type="Proteomes" id="UP000224460"/>
    </source>
</evidence>
<dbReference type="Proteomes" id="UP000224460">
    <property type="component" value="Unassembled WGS sequence"/>
</dbReference>